<dbReference type="GO" id="GO:0046872">
    <property type="term" value="F:metal ion binding"/>
    <property type="evidence" value="ECO:0007669"/>
    <property type="project" value="UniProtKB-KW"/>
</dbReference>
<evidence type="ECO:0000313" key="7">
    <source>
        <dbReference type="Proteomes" id="UP000621516"/>
    </source>
</evidence>
<dbReference type="AlphaFoldDB" id="A0A8J6PXP2"/>
<dbReference type="RefSeq" id="WP_188223287.1">
    <property type="nucleotide sequence ID" value="NZ_JACVXD010000003.1"/>
</dbReference>
<feature type="domain" description="Cytochrome c" evidence="5">
    <location>
        <begin position="35"/>
        <end position="132"/>
    </location>
</feature>
<keyword evidence="7" id="KW-1185">Reference proteome</keyword>
<evidence type="ECO:0000256" key="1">
    <source>
        <dbReference type="ARBA" id="ARBA00022617"/>
    </source>
</evidence>
<evidence type="ECO:0000259" key="5">
    <source>
        <dbReference type="PROSITE" id="PS51007"/>
    </source>
</evidence>
<keyword evidence="1 4" id="KW-0349">Heme</keyword>
<dbReference type="InterPro" id="IPR036909">
    <property type="entry name" value="Cyt_c-like_dom_sf"/>
</dbReference>
<keyword evidence="2 4" id="KW-0479">Metal-binding</keyword>
<dbReference type="GO" id="GO:0009055">
    <property type="term" value="F:electron transfer activity"/>
    <property type="evidence" value="ECO:0007669"/>
    <property type="project" value="InterPro"/>
</dbReference>
<comment type="caution">
    <text evidence="6">The sequence shown here is derived from an EMBL/GenBank/DDBJ whole genome shotgun (WGS) entry which is preliminary data.</text>
</comment>
<dbReference type="InterPro" id="IPR009056">
    <property type="entry name" value="Cyt_c-like_dom"/>
</dbReference>
<evidence type="ECO:0000256" key="2">
    <source>
        <dbReference type="ARBA" id="ARBA00022723"/>
    </source>
</evidence>
<dbReference type="PROSITE" id="PS51007">
    <property type="entry name" value="CYTC"/>
    <property type="match status" value="1"/>
</dbReference>
<evidence type="ECO:0000256" key="4">
    <source>
        <dbReference type="PROSITE-ProRule" id="PRU00433"/>
    </source>
</evidence>
<evidence type="ECO:0000256" key="3">
    <source>
        <dbReference type="ARBA" id="ARBA00023004"/>
    </source>
</evidence>
<protein>
    <recommendedName>
        <fullName evidence="5">Cytochrome c domain-containing protein</fullName>
    </recommendedName>
</protein>
<dbReference type="PROSITE" id="PS51257">
    <property type="entry name" value="PROKAR_LIPOPROTEIN"/>
    <property type="match status" value="1"/>
</dbReference>
<reference evidence="6 7" key="1">
    <citation type="journal article" date="2018" name="J. Microbiol.">
        <title>Aestuariibaculum marinum sp. nov., a marine bacterium isolated from seawater in South Korea.</title>
        <authorList>
            <person name="Choi J."/>
            <person name="Lee D."/>
            <person name="Jang J.H."/>
            <person name="Cha S."/>
            <person name="Seo T."/>
        </authorList>
    </citation>
    <scope>NUCLEOTIDE SEQUENCE [LARGE SCALE GENOMIC DNA]</scope>
    <source>
        <strain evidence="6 7">IP7</strain>
    </source>
</reference>
<dbReference type="SUPFAM" id="SSF46626">
    <property type="entry name" value="Cytochrome c"/>
    <property type="match status" value="1"/>
</dbReference>
<gene>
    <name evidence="6" type="ORF">ICJ85_08090</name>
</gene>
<accession>A0A8J6PXP2</accession>
<dbReference type="GO" id="GO:0020037">
    <property type="term" value="F:heme binding"/>
    <property type="evidence" value="ECO:0007669"/>
    <property type="project" value="InterPro"/>
</dbReference>
<evidence type="ECO:0000313" key="6">
    <source>
        <dbReference type="EMBL" id="MBD0823981.1"/>
    </source>
</evidence>
<name>A0A8J6PXP2_9FLAO</name>
<sequence length="159" mass="18349">MKTKFLTLLVLVAALSSCKNNDKQNPVVTEQPKEATVHPGKKLMETYCYSCHDATTSHDNRLAPPMIAIKKRYISANTTKEEFTEDMLLWMKKPSEEISKMPEAVERFGVMPIMVFPDRVIKQISEYMYNNDIAQPEWFEAHFKEQQGKRKGMGMNKSL</sequence>
<dbReference type="EMBL" id="JACVXD010000003">
    <property type="protein sequence ID" value="MBD0823981.1"/>
    <property type="molecule type" value="Genomic_DNA"/>
</dbReference>
<organism evidence="6 7">
    <name type="scientific">Aestuariibaculum marinum</name>
    <dbReference type="NCBI Taxonomy" id="2683592"/>
    <lineage>
        <taxon>Bacteria</taxon>
        <taxon>Pseudomonadati</taxon>
        <taxon>Bacteroidota</taxon>
        <taxon>Flavobacteriia</taxon>
        <taxon>Flavobacteriales</taxon>
        <taxon>Flavobacteriaceae</taxon>
    </lineage>
</organism>
<proteinExistence type="predicted"/>
<dbReference type="Gene3D" id="1.10.760.10">
    <property type="entry name" value="Cytochrome c-like domain"/>
    <property type="match status" value="1"/>
</dbReference>
<dbReference type="Proteomes" id="UP000621516">
    <property type="component" value="Unassembled WGS sequence"/>
</dbReference>
<keyword evidence="3 4" id="KW-0408">Iron</keyword>